<feature type="domain" description="KIND" evidence="3">
    <location>
        <begin position="17"/>
        <end position="197"/>
    </location>
</feature>
<evidence type="ECO:0000313" key="4">
    <source>
        <dbReference type="Ensembl" id="ENSSRHP00000066057.1"/>
    </source>
</evidence>
<keyword evidence="5" id="KW-1185">Reference proteome</keyword>
<protein>
    <recommendedName>
        <fullName evidence="3">KIND domain-containing protein</fullName>
    </recommendedName>
</protein>
<dbReference type="InterPro" id="IPR011019">
    <property type="entry name" value="KIND_dom"/>
</dbReference>
<dbReference type="PROSITE" id="PS51377">
    <property type="entry name" value="KIND"/>
    <property type="match status" value="2"/>
</dbReference>
<dbReference type="GO" id="GO:0030425">
    <property type="term" value="C:dendrite"/>
    <property type="evidence" value="ECO:0007669"/>
    <property type="project" value="TreeGrafter"/>
</dbReference>
<dbReference type="GO" id="GO:0007264">
    <property type="term" value="P:small GTPase-mediated signal transduction"/>
    <property type="evidence" value="ECO:0007669"/>
    <property type="project" value="InterPro"/>
</dbReference>
<evidence type="ECO:0000256" key="1">
    <source>
        <dbReference type="ARBA" id="ARBA00022737"/>
    </source>
</evidence>
<evidence type="ECO:0000313" key="5">
    <source>
        <dbReference type="Proteomes" id="UP000472270"/>
    </source>
</evidence>
<feature type="compositionally biased region" description="Low complexity" evidence="2">
    <location>
        <begin position="233"/>
        <end position="247"/>
    </location>
</feature>
<dbReference type="GO" id="GO:0043025">
    <property type="term" value="C:neuronal cell body"/>
    <property type="evidence" value="ECO:0007669"/>
    <property type="project" value="TreeGrafter"/>
</dbReference>
<organism evidence="4 5">
    <name type="scientific">Sinocyclocheilus rhinocerous</name>
    <dbReference type="NCBI Taxonomy" id="307959"/>
    <lineage>
        <taxon>Eukaryota</taxon>
        <taxon>Metazoa</taxon>
        <taxon>Chordata</taxon>
        <taxon>Craniata</taxon>
        <taxon>Vertebrata</taxon>
        <taxon>Euteleostomi</taxon>
        <taxon>Actinopterygii</taxon>
        <taxon>Neopterygii</taxon>
        <taxon>Teleostei</taxon>
        <taxon>Ostariophysi</taxon>
        <taxon>Cypriniformes</taxon>
        <taxon>Cyprinidae</taxon>
        <taxon>Cyprininae</taxon>
        <taxon>Sinocyclocheilus</taxon>
    </lineage>
</organism>
<name>A0A673KNC0_9TELE</name>
<dbReference type="PANTHER" id="PTHR21560">
    <property type="entry name" value="VERY KIND PROTEIN"/>
    <property type="match status" value="1"/>
</dbReference>
<dbReference type="SMART" id="SM00750">
    <property type="entry name" value="KIND"/>
    <property type="match status" value="1"/>
</dbReference>
<dbReference type="FunFam" id="1.10.510.10:FF:000529">
    <property type="entry name" value="Kinase non-catalytic C-lobe domain-containing 1"/>
    <property type="match status" value="1"/>
</dbReference>
<dbReference type="InterPro" id="IPR011009">
    <property type="entry name" value="Kinase-like_dom_sf"/>
</dbReference>
<dbReference type="PANTHER" id="PTHR21560:SF0">
    <property type="entry name" value="KINASE NON-CATALYTIC C-LOBE DOMAIN-CONTAINING PROTEIN 1"/>
    <property type="match status" value="1"/>
</dbReference>
<feature type="region of interest" description="Disordered" evidence="2">
    <location>
        <begin position="214"/>
        <end position="271"/>
    </location>
</feature>
<accession>A0A673KNC0</accession>
<dbReference type="GO" id="GO:0005085">
    <property type="term" value="F:guanyl-nucleotide exchange factor activity"/>
    <property type="evidence" value="ECO:0007669"/>
    <property type="project" value="InterPro"/>
</dbReference>
<evidence type="ECO:0000256" key="2">
    <source>
        <dbReference type="SAM" id="MobiDB-lite"/>
    </source>
</evidence>
<feature type="compositionally biased region" description="Basic and acidic residues" evidence="2">
    <location>
        <begin position="257"/>
        <end position="271"/>
    </location>
</feature>
<dbReference type="Proteomes" id="UP000472270">
    <property type="component" value="Unassembled WGS sequence"/>
</dbReference>
<dbReference type="Pfam" id="PF16474">
    <property type="entry name" value="KIND"/>
    <property type="match status" value="1"/>
</dbReference>
<dbReference type="Gene3D" id="1.10.510.10">
    <property type="entry name" value="Transferase(Phosphotransferase) domain 1"/>
    <property type="match status" value="2"/>
</dbReference>
<keyword evidence="1" id="KW-0677">Repeat</keyword>
<dbReference type="InterPro" id="IPR029899">
    <property type="entry name" value="KNDC1"/>
</dbReference>
<evidence type="ECO:0000259" key="3">
    <source>
        <dbReference type="PROSITE" id="PS51377"/>
    </source>
</evidence>
<proteinExistence type="predicted"/>
<feature type="domain" description="KIND" evidence="3">
    <location>
        <begin position="280"/>
        <end position="340"/>
    </location>
</feature>
<dbReference type="AlphaFoldDB" id="A0A673KNC0"/>
<dbReference type="SUPFAM" id="SSF56112">
    <property type="entry name" value="Protein kinase-like (PK-like)"/>
    <property type="match status" value="1"/>
</dbReference>
<reference evidence="4" key="2">
    <citation type="submission" date="2025-09" db="UniProtKB">
        <authorList>
            <consortium name="Ensembl"/>
        </authorList>
    </citation>
    <scope>IDENTIFICATION</scope>
</reference>
<reference evidence="4" key="1">
    <citation type="submission" date="2025-08" db="UniProtKB">
        <authorList>
            <consortium name="Ensembl"/>
        </authorList>
    </citation>
    <scope>IDENTIFICATION</scope>
</reference>
<dbReference type="GO" id="GO:0032045">
    <property type="term" value="C:guanyl-nucleotide exchange factor complex"/>
    <property type="evidence" value="ECO:0007669"/>
    <property type="project" value="TreeGrafter"/>
</dbReference>
<sequence length="340" mass="37578">MHETDLSVCALHPQENVSLADILCLRDGGLSEQELWAVCVECVCSLQSIGLSPLFHTLCVTPDTLAFNTHGNVCFMEQLNDDPDGCFVPPEFDKTGNTFEGHMFSLGSTLWAALDYVSEAELQVELSEESRCLLKQMQREKPEDRPRLQDILSQAEAVLGDVSPAVICRKLSAIGRRVLSIESLAALQGVSSQPPHNAVHLMFGRTFARQQVSEQFSGAQEESGEEARESQESPEPLLLRPRLQQPSGALSSVPRAHQHDDDRPVRDHGGGELERDTAWISLRELLSCSAQPFSVNELWALCYTCLSTLQTYIDLPGQSCTSKILCFLESVTNHLLNNTN</sequence>
<dbReference type="GO" id="GO:0048814">
    <property type="term" value="P:regulation of dendrite morphogenesis"/>
    <property type="evidence" value="ECO:0007669"/>
    <property type="project" value="TreeGrafter"/>
</dbReference>
<dbReference type="Ensembl" id="ENSSRHT00000067872.1">
    <property type="protein sequence ID" value="ENSSRHP00000066057.1"/>
    <property type="gene ID" value="ENSSRHG00000032885.1"/>
</dbReference>